<dbReference type="PANTHER" id="PTHR31157">
    <property type="entry name" value="SCP DOMAIN-CONTAINING PROTEIN"/>
    <property type="match status" value="1"/>
</dbReference>
<dbReference type="OrthoDB" id="9783944at2"/>
<dbReference type="SUPFAM" id="SSF49299">
    <property type="entry name" value="PKD domain"/>
    <property type="match status" value="1"/>
</dbReference>
<dbReference type="RefSeq" id="WP_015235180.1">
    <property type="nucleotide sequence ID" value="NC_019793.1"/>
</dbReference>
<sequence length="322" mass="34282">MTRLLLTLALSCGLILTVGHSQGATYGVTYRSAQDGLAPLAVTFDARVPGSAQVEWDFGDGQRATGVAPLHTFYLPGTYQVNVQVRDGGRTMNGVLNVQVRDGGPESARITVLHGENAVSFSAEGSRIYAPFSPRWTLNGAPLQTATVTLREGAHVVRVDLQGRAGPVSKEVRFVVGSVSASVAFDAEVLRLTNDARARGWDCTLLRFGAAGKPPLARNAQLDAAARAQTNAMALHGYFAHVNPIDGSSAGERARAAGYAWTGVAENIAGGQTTPQEVVTGWLKSPGHCKNIMGEFQEIGLSYGARPNSELRTYWTQVFAKR</sequence>
<dbReference type="KEGG" id="dpd:Deipe_1323"/>
<dbReference type="HOGENOM" id="CLU_793935_0_0_0"/>
<accession>L0A111</accession>
<dbReference type="Gene3D" id="2.60.40.10">
    <property type="entry name" value="Immunoglobulins"/>
    <property type="match status" value="1"/>
</dbReference>
<dbReference type="InterPro" id="IPR035940">
    <property type="entry name" value="CAP_sf"/>
</dbReference>
<dbReference type="SMART" id="SM00089">
    <property type="entry name" value="PKD"/>
    <property type="match status" value="1"/>
</dbReference>
<feature type="signal peptide" evidence="1">
    <location>
        <begin position="1"/>
        <end position="23"/>
    </location>
</feature>
<dbReference type="CDD" id="cd00146">
    <property type="entry name" value="PKD"/>
    <property type="match status" value="1"/>
</dbReference>
<dbReference type="EMBL" id="CP003382">
    <property type="protein sequence ID" value="AFZ66872.1"/>
    <property type="molecule type" value="Genomic_DNA"/>
</dbReference>
<protein>
    <submittedName>
        <fullName evidence="3">Uncharacterized protein with SCP/PR1 domains</fullName>
    </submittedName>
</protein>
<dbReference type="Proteomes" id="UP000010467">
    <property type="component" value="Chromosome"/>
</dbReference>
<gene>
    <name evidence="3" type="ordered locus">Deipe_1323</name>
</gene>
<proteinExistence type="predicted"/>
<dbReference type="InterPro" id="IPR000601">
    <property type="entry name" value="PKD_dom"/>
</dbReference>
<dbReference type="InterPro" id="IPR014044">
    <property type="entry name" value="CAP_dom"/>
</dbReference>
<dbReference type="Pfam" id="PF18911">
    <property type="entry name" value="PKD_4"/>
    <property type="match status" value="1"/>
</dbReference>
<feature type="domain" description="PKD" evidence="2">
    <location>
        <begin position="49"/>
        <end position="87"/>
    </location>
</feature>
<keyword evidence="4" id="KW-1185">Reference proteome</keyword>
<dbReference type="PANTHER" id="PTHR31157:SF1">
    <property type="entry name" value="SCP DOMAIN-CONTAINING PROTEIN"/>
    <property type="match status" value="1"/>
</dbReference>
<dbReference type="eggNOG" id="COG2340">
    <property type="taxonomic scope" value="Bacteria"/>
</dbReference>
<evidence type="ECO:0000313" key="3">
    <source>
        <dbReference type="EMBL" id="AFZ66872.1"/>
    </source>
</evidence>
<dbReference type="PROSITE" id="PS50093">
    <property type="entry name" value="PKD"/>
    <property type="match status" value="1"/>
</dbReference>
<dbReference type="InterPro" id="IPR013783">
    <property type="entry name" value="Ig-like_fold"/>
</dbReference>
<evidence type="ECO:0000313" key="4">
    <source>
        <dbReference type="Proteomes" id="UP000010467"/>
    </source>
</evidence>
<evidence type="ECO:0000259" key="2">
    <source>
        <dbReference type="PROSITE" id="PS50093"/>
    </source>
</evidence>
<dbReference type="AlphaFoldDB" id="L0A111"/>
<dbReference type="InterPro" id="IPR022409">
    <property type="entry name" value="PKD/Chitinase_dom"/>
</dbReference>
<evidence type="ECO:0000256" key="1">
    <source>
        <dbReference type="SAM" id="SignalP"/>
    </source>
</evidence>
<dbReference type="PATRIC" id="fig|937777.3.peg.1326"/>
<name>L0A111_DEIPD</name>
<dbReference type="SUPFAM" id="SSF55797">
    <property type="entry name" value="PR-1-like"/>
    <property type="match status" value="1"/>
</dbReference>
<organism evidence="3 4">
    <name type="scientific">Deinococcus peraridilitoris (strain DSM 19664 / LMG 22246 / CIP 109416 / KR-200)</name>
    <dbReference type="NCBI Taxonomy" id="937777"/>
    <lineage>
        <taxon>Bacteria</taxon>
        <taxon>Thermotogati</taxon>
        <taxon>Deinococcota</taxon>
        <taxon>Deinococci</taxon>
        <taxon>Deinococcales</taxon>
        <taxon>Deinococcaceae</taxon>
        <taxon>Deinococcus</taxon>
    </lineage>
</organism>
<keyword evidence="1" id="KW-0732">Signal</keyword>
<reference evidence="4" key="1">
    <citation type="submission" date="2012-03" db="EMBL/GenBank/DDBJ databases">
        <title>Complete sequence of chromosome of Deinococcus peraridilitoris DSM 19664.</title>
        <authorList>
            <person name="Lucas S."/>
            <person name="Copeland A."/>
            <person name="Lapidus A."/>
            <person name="Glavina del Rio T."/>
            <person name="Dalin E."/>
            <person name="Tice H."/>
            <person name="Bruce D."/>
            <person name="Goodwin L."/>
            <person name="Pitluck S."/>
            <person name="Peters L."/>
            <person name="Mikhailova N."/>
            <person name="Lu M."/>
            <person name="Kyrpides N."/>
            <person name="Mavromatis K."/>
            <person name="Ivanova N."/>
            <person name="Brettin T."/>
            <person name="Detter J.C."/>
            <person name="Han C."/>
            <person name="Larimer F."/>
            <person name="Land M."/>
            <person name="Hauser L."/>
            <person name="Markowitz V."/>
            <person name="Cheng J.-F."/>
            <person name="Hugenholtz P."/>
            <person name="Woyke T."/>
            <person name="Wu D."/>
            <person name="Pukall R."/>
            <person name="Steenblock K."/>
            <person name="Brambilla E."/>
            <person name="Klenk H.-P."/>
            <person name="Eisen J.A."/>
        </authorList>
    </citation>
    <scope>NUCLEOTIDE SEQUENCE [LARGE SCALE GENOMIC DNA]</scope>
    <source>
        <strain evidence="4">DSM 19664 / LMG 22246 / CIP 109416 / KR-200</strain>
    </source>
</reference>
<dbReference type="InterPro" id="IPR035986">
    <property type="entry name" value="PKD_dom_sf"/>
</dbReference>
<dbReference type="CDD" id="cd05379">
    <property type="entry name" value="CAP_bacterial"/>
    <property type="match status" value="1"/>
</dbReference>
<feature type="chain" id="PRO_5003938946" evidence="1">
    <location>
        <begin position="24"/>
        <end position="322"/>
    </location>
</feature>
<dbReference type="Gene3D" id="3.40.33.10">
    <property type="entry name" value="CAP"/>
    <property type="match status" value="1"/>
</dbReference>
<dbReference type="STRING" id="937777.Deipe_1323"/>
<dbReference type="Pfam" id="PF00188">
    <property type="entry name" value="CAP"/>
    <property type="match status" value="1"/>
</dbReference>